<dbReference type="PANTHER" id="PTHR10357:SF210">
    <property type="entry name" value="MALTODEXTRIN GLUCOSIDASE"/>
    <property type="match status" value="1"/>
</dbReference>
<reference evidence="4" key="2">
    <citation type="submission" date="2020-09" db="EMBL/GenBank/DDBJ databases">
        <authorList>
            <person name="Sun Q."/>
            <person name="Zhou Y."/>
        </authorList>
    </citation>
    <scope>NUCLEOTIDE SEQUENCE</scope>
    <source>
        <strain evidence="4">CGMCC 4.7308</strain>
    </source>
</reference>
<reference evidence="4" key="1">
    <citation type="journal article" date="2014" name="Int. J. Syst. Evol. Microbiol.">
        <title>Complete genome sequence of Corynebacterium casei LMG S-19264T (=DSM 44701T), isolated from a smear-ripened cheese.</title>
        <authorList>
            <consortium name="US DOE Joint Genome Institute (JGI-PGF)"/>
            <person name="Walter F."/>
            <person name="Albersmeier A."/>
            <person name="Kalinowski J."/>
            <person name="Ruckert C."/>
        </authorList>
    </citation>
    <scope>NUCLEOTIDE SEQUENCE</scope>
    <source>
        <strain evidence="4">CGMCC 4.7308</strain>
    </source>
</reference>
<name>A0A917TD75_9ACTN</name>
<dbReference type="InterPro" id="IPR006047">
    <property type="entry name" value="GH13_cat_dom"/>
</dbReference>
<dbReference type="GO" id="GO:0016798">
    <property type="term" value="F:hydrolase activity, acting on glycosyl bonds"/>
    <property type="evidence" value="ECO:0007669"/>
    <property type="project" value="UniProtKB-KW"/>
</dbReference>
<dbReference type="GO" id="GO:0005975">
    <property type="term" value="P:carbohydrate metabolic process"/>
    <property type="evidence" value="ECO:0007669"/>
    <property type="project" value="InterPro"/>
</dbReference>
<accession>A0A917TD75</accession>
<keyword evidence="5" id="KW-1185">Reference proteome</keyword>
<dbReference type="RefSeq" id="WP_188944679.1">
    <property type="nucleotide sequence ID" value="NZ_BMNA01000016.1"/>
</dbReference>
<dbReference type="InterPro" id="IPR017853">
    <property type="entry name" value="GH"/>
</dbReference>
<proteinExistence type="predicted"/>
<dbReference type="EMBL" id="BMNA01000016">
    <property type="protein sequence ID" value="GGM16295.1"/>
    <property type="molecule type" value="Genomic_DNA"/>
</dbReference>
<evidence type="ECO:0000313" key="4">
    <source>
        <dbReference type="EMBL" id="GGM16295.1"/>
    </source>
</evidence>
<dbReference type="PANTHER" id="PTHR10357">
    <property type="entry name" value="ALPHA-AMYLASE FAMILY MEMBER"/>
    <property type="match status" value="1"/>
</dbReference>
<keyword evidence="1" id="KW-0378">Hydrolase</keyword>
<evidence type="ECO:0000256" key="1">
    <source>
        <dbReference type="ARBA" id="ARBA00022801"/>
    </source>
</evidence>
<dbReference type="Gene3D" id="3.20.20.80">
    <property type="entry name" value="Glycosidases"/>
    <property type="match status" value="2"/>
</dbReference>
<dbReference type="SUPFAM" id="SSF51445">
    <property type="entry name" value="(Trans)glycosidases"/>
    <property type="match status" value="1"/>
</dbReference>
<sequence length="419" mass="46211">MAADWIEHCIWWHVYPLGFAGAPIRDRSAGDGPAPGDGLRRLVRWLDHAVRLGVNGLLLGPVFAAETHGYDTLDHFRIDERLGTDEDFDALVRACRERGLRVVLDGVFNHVGAGHPAAIAAPATAGDGRPDAGGWLRRAADGRPVPFEGHDGLLTLDHDSPAVADHTVRVLDHWLHRGVDGWRLDAAYAVPPAFWAHVLPRVREQYPDAWFVGEVIHGDYADLARRSGIDSVTQYELWKAIWSSLADRNFFELDWALQRHADLLDRLLPQTFVGNHDVTRIASRVGPQAAELALAVLMTVGGIPSVYYGDEWGRTGVKEDRLGGDDAVRPAFPAAPAEPADAGQARLLRVHQDLIGLRRRHPWLVRARTRALELGNTRYRYEARSADGGQHLVVELDVTGRPTVRITDAAGATVFDSPR</sequence>
<keyword evidence="2" id="KW-0326">Glycosidase</keyword>
<evidence type="ECO:0000259" key="3">
    <source>
        <dbReference type="SMART" id="SM00642"/>
    </source>
</evidence>
<comment type="caution">
    <text evidence="4">The sequence shown here is derived from an EMBL/GenBank/DDBJ whole genome shotgun (WGS) entry which is preliminary data.</text>
</comment>
<gene>
    <name evidence="4" type="ORF">GCM10011594_40450</name>
</gene>
<dbReference type="Pfam" id="PF00128">
    <property type="entry name" value="Alpha-amylase"/>
    <property type="match status" value="2"/>
</dbReference>
<protein>
    <submittedName>
        <fullName evidence="4">Alpha-amylase</fullName>
    </submittedName>
</protein>
<dbReference type="Proteomes" id="UP000655208">
    <property type="component" value="Unassembled WGS sequence"/>
</dbReference>
<dbReference type="SMART" id="SM00642">
    <property type="entry name" value="Aamy"/>
    <property type="match status" value="1"/>
</dbReference>
<feature type="domain" description="Glycosyl hydrolase family 13 catalytic" evidence="3">
    <location>
        <begin position="13"/>
        <end position="358"/>
    </location>
</feature>
<dbReference type="AlphaFoldDB" id="A0A917TD75"/>
<evidence type="ECO:0000256" key="2">
    <source>
        <dbReference type="ARBA" id="ARBA00023295"/>
    </source>
</evidence>
<evidence type="ECO:0000313" key="5">
    <source>
        <dbReference type="Proteomes" id="UP000655208"/>
    </source>
</evidence>
<dbReference type="CDD" id="cd11354">
    <property type="entry name" value="AmyAc_bac_CMD_like"/>
    <property type="match status" value="1"/>
</dbReference>
<organism evidence="4 5">
    <name type="scientific">Nakamurella endophytica</name>
    <dbReference type="NCBI Taxonomy" id="1748367"/>
    <lineage>
        <taxon>Bacteria</taxon>
        <taxon>Bacillati</taxon>
        <taxon>Actinomycetota</taxon>
        <taxon>Actinomycetes</taxon>
        <taxon>Nakamurellales</taxon>
        <taxon>Nakamurellaceae</taxon>
        <taxon>Nakamurella</taxon>
    </lineage>
</organism>